<dbReference type="RefSeq" id="WP_259040220.1">
    <property type="nucleotide sequence ID" value="NZ_JANUAW010000001.1"/>
</dbReference>
<proteinExistence type="predicted"/>
<protein>
    <submittedName>
        <fullName evidence="1">Uncharacterized protein</fullName>
    </submittedName>
</protein>
<accession>A0A9X2V7C0</accession>
<dbReference type="EMBL" id="JANUBL010000004">
    <property type="protein sequence ID" value="MCS4122180.1"/>
    <property type="molecule type" value="Genomic_DNA"/>
</dbReference>
<dbReference type="Proteomes" id="UP001155144">
    <property type="component" value="Unassembled WGS sequence"/>
</dbReference>
<gene>
    <name evidence="1" type="ORF">GGP45_002538</name>
</gene>
<dbReference type="AlphaFoldDB" id="A0A9X2V7C0"/>
<evidence type="ECO:0000313" key="1">
    <source>
        <dbReference type="EMBL" id="MCS4122180.1"/>
    </source>
</evidence>
<sequence>MLGEDVGDLAMDAIAGLFERDDHGRFSELRRYFGGQASPDHSEEELIRDLRRLVQSTVTDWLFEAYRAADRSLSNQLRALKRAAGQREDVYLQRRGAAQWIECVGQKGSSGREEGTSQKRRPGRPMPLKVLEAHLTGEVAEASSTGDLLERAIETLRAHPDYEAAYPLTRLAQAMRSARARVQSVTEHSGPVSHPDRPVLRPEETRRYIQNILSKVRAEKRSTYVGQGKVDETTYSAYFEALQDRLEARFVPPGDPEMTHHEALMEHLSGLTKETYRDEHRARFEYLEQQAREALITRLQDVI</sequence>
<evidence type="ECO:0000313" key="2">
    <source>
        <dbReference type="Proteomes" id="UP001155144"/>
    </source>
</evidence>
<organism evidence="1 2">
    <name type="scientific">Salinibacter ruber</name>
    <dbReference type="NCBI Taxonomy" id="146919"/>
    <lineage>
        <taxon>Bacteria</taxon>
        <taxon>Pseudomonadati</taxon>
        <taxon>Rhodothermota</taxon>
        <taxon>Rhodothermia</taxon>
        <taxon>Rhodothermales</taxon>
        <taxon>Salinibacteraceae</taxon>
        <taxon>Salinibacter</taxon>
    </lineage>
</organism>
<name>A0A9X2V7C0_9BACT</name>
<reference evidence="1" key="1">
    <citation type="submission" date="2022-08" db="EMBL/GenBank/DDBJ databases">
        <title>Genomic Encyclopedia of Type Strains, Phase V (KMG-V): Genome sequencing to study the core and pangenomes of soil and plant-associated prokaryotes.</title>
        <authorList>
            <person name="Whitman W."/>
        </authorList>
    </citation>
    <scope>NUCLEOTIDE SEQUENCE</scope>
    <source>
        <strain evidence="1">SP3026</strain>
    </source>
</reference>
<comment type="caution">
    <text evidence="1">The sequence shown here is derived from an EMBL/GenBank/DDBJ whole genome shotgun (WGS) entry which is preliminary data.</text>
</comment>